<organism evidence="1 2">
    <name type="scientific">Diabrotica balteata</name>
    <name type="common">Banded cucumber beetle</name>
    <dbReference type="NCBI Taxonomy" id="107213"/>
    <lineage>
        <taxon>Eukaryota</taxon>
        <taxon>Metazoa</taxon>
        <taxon>Ecdysozoa</taxon>
        <taxon>Arthropoda</taxon>
        <taxon>Hexapoda</taxon>
        <taxon>Insecta</taxon>
        <taxon>Pterygota</taxon>
        <taxon>Neoptera</taxon>
        <taxon>Endopterygota</taxon>
        <taxon>Coleoptera</taxon>
        <taxon>Polyphaga</taxon>
        <taxon>Cucujiformia</taxon>
        <taxon>Chrysomeloidea</taxon>
        <taxon>Chrysomelidae</taxon>
        <taxon>Galerucinae</taxon>
        <taxon>Diabroticina</taxon>
        <taxon>Diabroticites</taxon>
        <taxon>Diabrotica</taxon>
    </lineage>
</organism>
<dbReference type="Proteomes" id="UP001153709">
    <property type="component" value="Chromosome 8"/>
</dbReference>
<name>A0A9N9TC43_DIABA</name>
<gene>
    <name evidence="1" type="ORF">DIABBA_LOCUS12391</name>
</gene>
<sequence length="79" mass="9186">MTGWTGSSEIRFSLGGVVFCLILARKTEAKSINMAAFYGYLLVLEVLERIDIRRSQRRIRRMLRDTQNPFSLSDAQFRQ</sequence>
<evidence type="ECO:0000313" key="2">
    <source>
        <dbReference type="Proteomes" id="UP001153709"/>
    </source>
</evidence>
<reference evidence="1" key="1">
    <citation type="submission" date="2022-01" db="EMBL/GenBank/DDBJ databases">
        <authorList>
            <person name="King R."/>
        </authorList>
    </citation>
    <scope>NUCLEOTIDE SEQUENCE</scope>
</reference>
<keyword evidence="2" id="KW-1185">Reference proteome</keyword>
<dbReference type="AlphaFoldDB" id="A0A9N9TC43"/>
<accession>A0A9N9TC43</accession>
<protein>
    <submittedName>
        <fullName evidence="1">Uncharacterized protein</fullName>
    </submittedName>
</protein>
<evidence type="ECO:0000313" key="1">
    <source>
        <dbReference type="EMBL" id="CAG9839645.1"/>
    </source>
</evidence>
<proteinExistence type="predicted"/>
<dbReference type="EMBL" id="OU898283">
    <property type="protein sequence ID" value="CAG9839645.1"/>
    <property type="molecule type" value="Genomic_DNA"/>
</dbReference>